<keyword evidence="1" id="KW-0805">Transcription regulation</keyword>
<keyword evidence="2" id="KW-0804">Transcription</keyword>
<reference evidence="3" key="1">
    <citation type="journal article" date="2021" name="Proc. Natl. Acad. Sci. U.S.A.">
        <title>A Catalog of Tens of Thousands of Viruses from Human Metagenomes Reveals Hidden Associations with Chronic Diseases.</title>
        <authorList>
            <person name="Tisza M.J."/>
            <person name="Buck C.B."/>
        </authorList>
    </citation>
    <scope>NUCLEOTIDE SEQUENCE</scope>
    <source>
        <strain evidence="3">Ctshb19</strain>
    </source>
</reference>
<accession>A0A8S5UGV1</accession>
<organism evidence="3">
    <name type="scientific">Myoviridae sp. ctshb19</name>
    <dbReference type="NCBI Taxonomy" id="2825194"/>
    <lineage>
        <taxon>Viruses</taxon>
        <taxon>Duplodnaviria</taxon>
        <taxon>Heunggongvirae</taxon>
        <taxon>Uroviricota</taxon>
        <taxon>Caudoviricetes</taxon>
    </lineage>
</organism>
<dbReference type="EMBL" id="BK016086">
    <property type="protein sequence ID" value="DAF93626.1"/>
    <property type="molecule type" value="Genomic_DNA"/>
</dbReference>
<dbReference type="InterPro" id="IPR053721">
    <property type="entry name" value="Fimbrial_Adhesin_Reg"/>
</dbReference>
<name>A0A8S5UGV1_9CAUD</name>
<evidence type="ECO:0000313" key="3">
    <source>
        <dbReference type="EMBL" id="DAF93626.1"/>
    </source>
</evidence>
<proteinExistence type="predicted"/>
<evidence type="ECO:0000256" key="1">
    <source>
        <dbReference type="ARBA" id="ARBA00023015"/>
    </source>
</evidence>
<dbReference type="Gene3D" id="1.10.10.2690">
    <property type="match status" value="1"/>
</dbReference>
<sequence length="100" mass="11712">MRLNTNEIKKHEQITVQEFELIVRQMRAKRDAASIRAAFRCLTQQAPAYLAAKHEGSSDSNVHDTIKRILERHHENIEVYGRRDPAHENALWKLDVRVKI</sequence>
<protein>
    <submittedName>
        <fullName evidence="3">Uncharacterized protein</fullName>
    </submittedName>
</protein>
<evidence type="ECO:0000256" key="2">
    <source>
        <dbReference type="ARBA" id="ARBA00023163"/>
    </source>
</evidence>